<feature type="domain" description="Retrotransposon hot spot protein N-terminal" evidence="3">
    <location>
        <begin position="187"/>
        <end position="316"/>
    </location>
</feature>
<evidence type="ECO:0000259" key="4">
    <source>
        <dbReference type="Pfam" id="PF24466"/>
    </source>
</evidence>
<dbReference type="Pfam" id="PF24466">
    <property type="entry name" value="DUF7578"/>
    <property type="match status" value="1"/>
</dbReference>
<dbReference type="EMBL" id="CAEX01002794">
    <property type="protein sequence ID" value="CCD19180.1"/>
    <property type="molecule type" value="Genomic_DNA"/>
</dbReference>
<dbReference type="AlphaFoldDB" id="F9WNQ9"/>
<organism evidence="5 6">
    <name type="scientific">Trypanosoma vivax (strain Y486)</name>
    <dbReference type="NCBI Taxonomy" id="1055687"/>
    <lineage>
        <taxon>Eukaryota</taxon>
        <taxon>Discoba</taxon>
        <taxon>Euglenozoa</taxon>
        <taxon>Kinetoplastea</taxon>
        <taxon>Metakinetoplastina</taxon>
        <taxon>Trypanosomatida</taxon>
        <taxon>Trypanosomatidae</taxon>
        <taxon>Trypanosoma</taxon>
        <taxon>Duttonella</taxon>
    </lineage>
</organism>
<feature type="domain" description="DUF7578" evidence="4">
    <location>
        <begin position="68"/>
        <end position="110"/>
    </location>
</feature>
<gene>
    <name evidence="5" type="ORF">TvY486_0018730</name>
</gene>
<dbReference type="InterPro" id="IPR046836">
    <property type="entry name" value="RHS_C"/>
</dbReference>
<evidence type="ECO:0000313" key="5">
    <source>
        <dbReference type="EMBL" id="CCD19180.1"/>
    </source>
</evidence>
<dbReference type="InterPro" id="IPR056000">
    <property type="entry name" value="DUF7578"/>
</dbReference>
<name>F9WNQ9_TRYVY</name>
<evidence type="ECO:0000259" key="2">
    <source>
        <dbReference type="Pfam" id="PF07999"/>
    </source>
</evidence>
<protein>
    <recommendedName>
        <fullName evidence="7">Retrotransposon hot spot (RHS) protein</fullName>
    </recommendedName>
</protein>
<dbReference type="Pfam" id="PF07999">
    <property type="entry name" value="RHSP"/>
    <property type="match status" value="1"/>
</dbReference>
<feature type="domain" description="Retrotransposon hot spot protein,C-terminal" evidence="2">
    <location>
        <begin position="325"/>
        <end position="376"/>
    </location>
</feature>
<sequence length="379" mass="41952">MGRRSRRVRQDEGGGAGEPPLSRARVESAPGPRWTLSSDVADVLLRGVPPPEEVLLSECLERVRHRGTDIDGNVRMDVVIQRPERFIPDADLREMILSLPECQTYALVYRAVPLLRGEGITSVGQWGGADENTDARRAVRDALADKRLWNTTRGLLDAAFNAAKDAEARRKVGKPESEAAVVIPGAFESVVNARWSYVESGHVDMPLGLKIFDGTVDGVVVPPVWSFVEVKEISGVDELELRDLEDDGERDMAAEHDRKIVAGGRPRVEIFVLTSAMGWPYTKFIPTNVRYVFVRREMVRVWHVVEQRIQMWPNCTPRCPNKPHILLGTPGIGKSLGCGSYLLHRLLHYDAAKVPAVAYFVGGSAYIFHKTGAMAGQAV</sequence>
<evidence type="ECO:0000259" key="3">
    <source>
        <dbReference type="Pfam" id="PF20445"/>
    </source>
</evidence>
<dbReference type="InterPro" id="IPR046835">
    <property type="entry name" value="RHS_N"/>
</dbReference>
<proteinExistence type="predicted"/>
<accession>F9WNQ9</accession>
<evidence type="ECO:0000313" key="6">
    <source>
        <dbReference type="Proteomes" id="UP000009027"/>
    </source>
</evidence>
<dbReference type="Pfam" id="PF20445">
    <property type="entry name" value="RHS_N"/>
    <property type="match status" value="1"/>
</dbReference>
<feature type="region of interest" description="Disordered" evidence="1">
    <location>
        <begin position="1"/>
        <end position="32"/>
    </location>
</feature>
<evidence type="ECO:0008006" key="7">
    <source>
        <dbReference type="Google" id="ProtNLM"/>
    </source>
</evidence>
<reference evidence="5 6" key="1">
    <citation type="journal article" date="2012" name="Proc. Natl. Acad. Sci. U.S.A.">
        <title>Antigenic diversity is generated by distinct evolutionary mechanisms in African trypanosome species.</title>
        <authorList>
            <person name="Jackson A.P."/>
            <person name="Berry A."/>
            <person name="Aslett M."/>
            <person name="Allison H.C."/>
            <person name="Burton P."/>
            <person name="Vavrova-Anderson J."/>
            <person name="Brown R."/>
            <person name="Browne H."/>
            <person name="Corton N."/>
            <person name="Hauser H."/>
            <person name="Gamble J."/>
            <person name="Gilderthorp R."/>
            <person name="Marcello L."/>
            <person name="McQuillan J."/>
            <person name="Otto T.D."/>
            <person name="Quail M.A."/>
            <person name="Sanders M.J."/>
            <person name="van Tonder A."/>
            <person name="Ginger M.L."/>
            <person name="Field M.C."/>
            <person name="Barry J.D."/>
            <person name="Hertz-Fowler C."/>
            <person name="Berriman M."/>
        </authorList>
    </citation>
    <scope>NUCLEOTIDE SEQUENCE</scope>
    <source>
        <strain evidence="5 6">Y486</strain>
    </source>
</reference>
<feature type="non-terminal residue" evidence="5">
    <location>
        <position position="379"/>
    </location>
</feature>
<dbReference type="NCBIfam" id="TIGR01631">
    <property type="entry name" value="Trypano_RHS"/>
    <property type="match status" value="1"/>
</dbReference>
<evidence type="ECO:0000256" key="1">
    <source>
        <dbReference type="SAM" id="MobiDB-lite"/>
    </source>
</evidence>
<keyword evidence="6" id="KW-1185">Reference proteome</keyword>
<dbReference type="Proteomes" id="UP000009027">
    <property type="component" value="Unassembled WGS sequence"/>
</dbReference>
<dbReference type="InterPro" id="IPR006518">
    <property type="entry name" value="Trypano_RHS"/>
</dbReference>